<dbReference type="PROSITE" id="PS01156">
    <property type="entry name" value="TONB_DEPENDENT_REC_2"/>
    <property type="match status" value="1"/>
</dbReference>
<sequence length="131" mass="14282">MDRANLSVSAGGATQANPLPRRRGRRAVFLTWVRKIHLYVGLWGAILGLLGAGAGLNYVGERFANPGNTVILPGYTTVDAMGYYRTKGFDVQLNVMNLFDRQYIVSGHGSSPNLNLPGAPRSVQLTLRYAF</sequence>
<dbReference type="InterPro" id="IPR010917">
    <property type="entry name" value="TonB_rcpt_CS"/>
</dbReference>
<evidence type="ECO:0000256" key="8">
    <source>
        <dbReference type="ARBA" id="ARBA00023065"/>
    </source>
</evidence>
<dbReference type="Pfam" id="PF00593">
    <property type="entry name" value="TonB_dep_Rec_b-barrel"/>
    <property type="match status" value="1"/>
</dbReference>
<keyword evidence="7" id="KW-0408">Iron</keyword>
<dbReference type="InterPro" id="IPR039426">
    <property type="entry name" value="TonB-dep_rcpt-like"/>
</dbReference>
<dbReference type="InterPro" id="IPR000531">
    <property type="entry name" value="Beta-barrel_TonB"/>
</dbReference>
<comment type="caution">
    <text evidence="14">The sequence shown here is derived from an EMBL/GenBank/DDBJ whole genome shotgun (WGS) entry which is preliminary data.</text>
</comment>
<keyword evidence="5 12" id="KW-0812">Transmembrane</keyword>
<organism evidence="14 15">
    <name type="scientific">Dechloromonas agitata</name>
    <dbReference type="NCBI Taxonomy" id="73030"/>
    <lineage>
        <taxon>Bacteria</taxon>
        <taxon>Pseudomonadati</taxon>
        <taxon>Pseudomonadota</taxon>
        <taxon>Betaproteobacteria</taxon>
        <taxon>Rhodocyclales</taxon>
        <taxon>Azonexaceae</taxon>
        <taxon>Dechloromonas</taxon>
    </lineage>
</organism>
<keyword evidence="11" id="KW-0998">Cell outer membrane</keyword>
<keyword evidence="8" id="KW-0406">Ion transport</keyword>
<evidence type="ECO:0000256" key="1">
    <source>
        <dbReference type="ARBA" id="ARBA00004571"/>
    </source>
</evidence>
<dbReference type="Proteomes" id="UP000718593">
    <property type="component" value="Unassembled WGS sequence"/>
</dbReference>
<reference evidence="14" key="1">
    <citation type="submission" date="2020-04" db="EMBL/GenBank/DDBJ databases">
        <title>Deep metagenomics examines the oral microbiome during advanced dental caries in children, revealing novel taxa and co-occurrences with host molecules.</title>
        <authorList>
            <person name="Baker J.L."/>
            <person name="Morton J.T."/>
            <person name="Dinis M."/>
            <person name="Alvarez R."/>
            <person name="Tran N.C."/>
            <person name="Knight R."/>
            <person name="Edlund A."/>
        </authorList>
    </citation>
    <scope>NUCLEOTIDE SEQUENCE</scope>
    <source>
        <strain evidence="14">JCVI_32_bin.24</strain>
    </source>
</reference>
<proteinExistence type="predicted"/>
<evidence type="ECO:0000256" key="7">
    <source>
        <dbReference type="ARBA" id="ARBA00023004"/>
    </source>
</evidence>
<name>A0A930BSQ0_9RHOO</name>
<dbReference type="PANTHER" id="PTHR32552">
    <property type="entry name" value="FERRICHROME IRON RECEPTOR-RELATED"/>
    <property type="match status" value="1"/>
</dbReference>
<evidence type="ECO:0000256" key="10">
    <source>
        <dbReference type="ARBA" id="ARBA00023136"/>
    </source>
</evidence>
<evidence type="ECO:0000256" key="9">
    <source>
        <dbReference type="ARBA" id="ARBA00023077"/>
    </source>
</evidence>
<keyword evidence="6" id="KW-0732">Signal</keyword>
<keyword evidence="3" id="KW-1134">Transmembrane beta strand</keyword>
<dbReference type="SUPFAM" id="SSF56935">
    <property type="entry name" value="Porins"/>
    <property type="match status" value="1"/>
</dbReference>
<evidence type="ECO:0000256" key="3">
    <source>
        <dbReference type="ARBA" id="ARBA00022452"/>
    </source>
</evidence>
<keyword evidence="14" id="KW-0675">Receptor</keyword>
<evidence type="ECO:0000313" key="14">
    <source>
        <dbReference type="EMBL" id="MBF1164556.1"/>
    </source>
</evidence>
<evidence type="ECO:0000259" key="13">
    <source>
        <dbReference type="Pfam" id="PF00593"/>
    </source>
</evidence>
<feature type="transmembrane region" description="Helical" evidence="12">
    <location>
        <begin position="36"/>
        <end position="59"/>
    </location>
</feature>
<dbReference type="GO" id="GO:0015344">
    <property type="term" value="F:siderophore uptake transmembrane transporter activity"/>
    <property type="evidence" value="ECO:0007669"/>
    <property type="project" value="TreeGrafter"/>
</dbReference>
<dbReference type="EMBL" id="JABZMI010000083">
    <property type="protein sequence ID" value="MBF1164556.1"/>
    <property type="molecule type" value="Genomic_DNA"/>
</dbReference>
<dbReference type="InterPro" id="IPR036942">
    <property type="entry name" value="Beta-barrel_TonB_sf"/>
</dbReference>
<keyword evidence="10 12" id="KW-0472">Membrane</keyword>
<accession>A0A930BSQ0</accession>
<evidence type="ECO:0000256" key="2">
    <source>
        <dbReference type="ARBA" id="ARBA00022448"/>
    </source>
</evidence>
<keyword evidence="9" id="KW-0798">TonB box</keyword>
<dbReference type="Gene3D" id="2.40.170.20">
    <property type="entry name" value="TonB-dependent receptor, beta-barrel domain"/>
    <property type="match status" value="1"/>
</dbReference>
<evidence type="ECO:0000256" key="6">
    <source>
        <dbReference type="ARBA" id="ARBA00022729"/>
    </source>
</evidence>
<dbReference type="AlphaFoldDB" id="A0A930BSQ0"/>
<dbReference type="GO" id="GO:0009279">
    <property type="term" value="C:cell outer membrane"/>
    <property type="evidence" value="ECO:0007669"/>
    <property type="project" value="UniProtKB-SubCell"/>
</dbReference>
<feature type="domain" description="TonB-dependent receptor-like beta-barrel" evidence="13">
    <location>
        <begin position="11"/>
        <end position="98"/>
    </location>
</feature>
<evidence type="ECO:0000256" key="12">
    <source>
        <dbReference type="SAM" id="Phobius"/>
    </source>
</evidence>
<dbReference type="PANTHER" id="PTHR32552:SF68">
    <property type="entry name" value="FERRICHROME OUTER MEMBRANE TRANSPORTER_PHAGE RECEPTOR"/>
    <property type="match status" value="1"/>
</dbReference>
<evidence type="ECO:0000256" key="5">
    <source>
        <dbReference type="ARBA" id="ARBA00022692"/>
    </source>
</evidence>
<evidence type="ECO:0000256" key="4">
    <source>
        <dbReference type="ARBA" id="ARBA00022496"/>
    </source>
</evidence>
<keyword evidence="2" id="KW-0813">Transport</keyword>
<protein>
    <submittedName>
        <fullName evidence="14">TonB-dependent receptor</fullName>
    </submittedName>
</protein>
<evidence type="ECO:0000256" key="11">
    <source>
        <dbReference type="ARBA" id="ARBA00023237"/>
    </source>
</evidence>
<gene>
    <name evidence="14" type="ORF">HXL68_05905</name>
</gene>
<keyword evidence="12" id="KW-1133">Transmembrane helix</keyword>
<evidence type="ECO:0000313" key="15">
    <source>
        <dbReference type="Proteomes" id="UP000718593"/>
    </source>
</evidence>
<keyword evidence="4" id="KW-0410">Iron transport</keyword>
<comment type="subcellular location">
    <subcellularLocation>
        <location evidence="1">Cell outer membrane</location>
        <topology evidence="1">Multi-pass membrane protein</topology>
    </subcellularLocation>
</comment>